<keyword evidence="1" id="KW-0812">Transmembrane</keyword>
<reference evidence="2 3" key="1">
    <citation type="submission" date="2018-04" db="EMBL/GenBank/DDBJ databases">
        <title>Novel species isolated from glacier.</title>
        <authorList>
            <person name="Liu Q."/>
            <person name="Xin Y.-H."/>
        </authorList>
    </citation>
    <scope>NUCLEOTIDE SEQUENCE [LARGE SCALE GENOMIC DNA]</scope>
    <source>
        <strain evidence="2 3">GT1R17</strain>
    </source>
</reference>
<dbReference type="Proteomes" id="UP000244248">
    <property type="component" value="Unassembled WGS sequence"/>
</dbReference>
<dbReference type="RefSeq" id="WP_146165917.1">
    <property type="nucleotide sequence ID" value="NZ_QANS01000002.1"/>
</dbReference>
<dbReference type="EMBL" id="QANS01000002">
    <property type="protein sequence ID" value="PTU31865.1"/>
    <property type="molecule type" value="Genomic_DNA"/>
</dbReference>
<dbReference type="AlphaFoldDB" id="A0A2T5MH05"/>
<sequence>MKNRMAVPHERALPQAMAYLFYYLIFVALAFLSQERWITTLSIVFSVITLIRAIRLFAKVMFNHGEYIDEELTHRIELPRNY</sequence>
<keyword evidence="1" id="KW-1133">Transmembrane helix</keyword>
<organism evidence="2 3">
    <name type="scientific">Stenotrophobium rhamnosiphilum</name>
    <dbReference type="NCBI Taxonomy" id="2029166"/>
    <lineage>
        <taxon>Bacteria</taxon>
        <taxon>Pseudomonadati</taxon>
        <taxon>Pseudomonadota</taxon>
        <taxon>Gammaproteobacteria</taxon>
        <taxon>Nevskiales</taxon>
        <taxon>Nevskiaceae</taxon>
        <taxon>Stenotrophobium</taxon>
    </lineage>
</organism>
<name>A0A2T5MH05_9GAMM</name>
<evidence type="ECO:0000256" key="1">
    <source>
        <dbReference type="SAM" id="Phobius"/>
    </source>
</evidence>
<protein>
    <submittedName>
        <fullName evidence="2">Uncharacterized protein</fullName>
    </submittedName>
</protein>
<evidence type="ECO:0000313" key="2">
    <source>
        <dbReference type="EMBL" id="PTU31865.1"/>
    </source>
</evidence>
<feature type="transmembrane region" description="Helical" evidence="1">
    <location>
        <begin position="12"/>
        <end position="31"/>
    </location>
</feature>
<proteinExistence type="predicted"/>
<feature type="transmembrane region" description="Helical" evidence="1">
    <location>
        <begin position="37"/>
        <end position="58"/>
    </location>
</feature>
<comment type="caution">
    <text evidence="2">The sequence shown here is derived from an EMBL/GenBank/DDBJ whole genome shotgun (WGS) entry which is preliminary data.</text>
</comment>
<gene>
    <name evidence="2" type="ORF">CJD38_04045</name>
</gene>
<evidence type="ECO:0000313" key="3">
    <source>
        <dbReference type="Proteomes" id="UP000244248"/>
    </source>
</evidence>
<keyword evidence="3" id="KW-1185">Reference proteome</keyword>
<accession>A0A2T5MH05</accession>
<keyword evidence="1" id="KW-0472">Membrane</keyword>